<name>A0AAE1NTP1_9EUCA</name>
<keyword evidence="2" id="KW-1185">Reference proteome</keyword>
<evidence type="ECO:0000313" key="2">
    <source>
        <dbReference type="Proteomes" id="UP001292094"/>
    </source>
</evidence>
<protein>
    <submittedName>
        <fullName evidence="1">Uncharacterized protein</fullName>
    </submittedName>
</protein>
<sequence length="86" mass="9317">MEQGKATGVREGGLVECKGRELSKGLRLDVICSTWFTESGSGGGSFKVNDYYTPAEPLYPQRQVVEARGELCCGLGGMIIVWGSLW</sequence>
<evidence type="ECO:0000313" key="1">
    <source>
        <dbReference type="EMBL" id="KAK4295167.1"/>
    </source>
</evidence>
<accession>A0AAE1NTP1</accession>
<reference evidence="1" key="1">
    <citation type="submission" date="2023-11" db="EMBL/GenBank/DDBJ databases">
        <title>Genome assemblies of two species of porcelain crab, Petrolisthes cinctipes and Petrolisthes manimaculis (Anomura: Porcellanidae).</title>
        <authorList>
            <person name="Angst P."/>
        </authorList>
    </citation>
    <scope>NUCLEOTIDE SEQUENCE</scope>
    <source>
        <strain evidence="1">PB745_02</strain>
        <tissue evidence="1">Gill</tissue>
    </source>
</reference>
<organism evidence="1 2">
    <name type="scientific">Petrolisthes manimaculis</name>
    <dbReference type="NCBI Taxonomy" id="1843537"/>
    <lineage>
        <taxon>Eukaryota</taxon>
        <taxon>Metazoa</taxon>
        <taxon>Ecdysozoa</taxon>
        <taxon>Arthropoda</taxon>
        <taxon>Crustacea</taxon>
        <taxon>Multicrustacea</taxon>
        <taxon>Malacostraca</taxon>
        <taxon>Eumalacostraca</taxon>
        <taxon>Eucarida</taxon>
        <taxon>Decapoda</taxon>
        <taxon>Pleocyemata</taxon>
        <taxon>Anomura</taxon>
        <taxon>Galatheoidea</taxon>
        <taxon>Porcellanidae</taxon>
        <taxon>Petrolisthes</taxon>
    </lineage>
</organism>
<dbReference type="Proteomes" id="UP001292094">
    <property type="component" value="Unassembled WGS sequence"/>
</dbReference>
<proteinExistence type="predicted"/>
<dbReference type="EMBL" id="JAWZYT010004132">
    <property type="protein sequence ID" value="KAK4295167.1"/>
    <property type="molecule type" value="Genomic_DNA"/>
</dbReference>
<comment type="caution">
    <text evidence="1">The sequence shown here is derived from an EMBL/GenBank/DDBJ whole genome shotgun (WGS) entry which is preliminary data.</text>
</comment>
<dbReference type="AlphaFoldDB" id="A0AAE1NTP1"/>
<gene>
    <name evidence="1" type="ORF">Pmani_032252</name>
</gene>